<accession>A0ABV6VHK9</accession>
<dbReference type="Proteomes" id="UP001592582">
    <property type="component" value="Unassembled WGS sequence"/>
</dbReference>
<dbReference type="PANTHER" id="PTHR42305:SF1">
    <property type="entry name" value="MEMBRANE PROTEIN RV1733C-RELATED"/>
    <property type="match status" value="1"/>
</dbReference>
<sequence>MAAPAAAPTPSHPAPRRSPFGAALARRHNPLWRRTDTLRDRLRVLLVLALTATAAASVLLALGLYQHDRAHALRYAATLHRTQAVALSDANQQSGGLGADFTALVRWTGPTGAERQARAAADPGTVTGDRVTVWLDRAGQVAAPPTSAADSSGRATLLGCLALTGGGALVLAGSALTRTCLNRVDLRNWDRAWAAAEPAWTGRK</sequence>
<evidence type="ECO:0000313" key="2">
    <source>
        <dbReference type="Proteomes" id="UP001592582"/>
    </source>
</evidence>
<comment type="caution">
    <text evidence="1">The sequence shown here is derived from an EMBL/GenBank/DDBJ whole genome shotgun (WGS) entry which is preliminary data.</text>
</comment>
<dbReference type="InterPro" id="IPR039708">
    <property type="entry name" value="MT1774/Rv1733c-like"/>
</dbReference>
<proteinExistence type="predicted"/>
<keyword evidence="2" id="KW-1185">Reference proteome</keyword>
<protein>
    <submittedName>
        <fullName evidence="1">Uncharacterized protein</fullName>
    </submittedName>
</protein>
<evidence type="ECO:0000313" key="1">
    <source>
        <dbReference type="EMBL" id="MFC1413230.1"/>
    </source>
</evidence>
<dbReference type="EMBL" id="JBHEZX010000015">
    <property type="protein sequence ID" value="MFC1413230.1"/>
    <property type="molecule type" value="Genomic_DNA"/>
</dbReference>
<dbReference type="PANTHER" id="PTHR42305">
    <property type="entry name" value="MEMBRANE PROTEIN RV1733C-RELATED"/>
    <property type="match status" value="1"/>
</dbReference>
<gene>
    <name evidence="1" type="ORF">ACEZDG_28575</name>
</gene>
<organism evidence="1 2">
    <name type="scientific">Streptacidiphilus alkalitolerans</name>
    <dbReference type="NCBI Taxonomy" id="3342712"/>
    <lineage>
        <taxon>Bacteria</taxon>
        <taxon>Bacillati</taxon>
        <taxon>Actinomycetota</taxon>
        <taxon>Actinomycetes</taxon>
        <taxon>Kitasatosporales</taxon>
        <taxon>Streptomycetaceae</taxon>
        <taxon>Streptacidiphilus</taxon>
    </lineage>
</organism>
<name>A0ABV6VHK9_9ACTN</name>
<reference evidence="1 2" key="1">
    <citation type="submission" date="2024-09" db="EMBL/GenBank/DDBJ databases">
        <authorList>
            <person name="Lee S.D."/>
        </authorList>
    </citation>
    <scope>NUCLEOTIDE SEQUENCE [LARGE SCALE GENOMIC DNA]</scope>
    <source>
        <strain evidence="1 2">N1-1</strain>
    </source>
</reference>